<dbReference type="SUPFAM" id="SSF51735">
    <property type="entry name" value="NAD(P)-binding Rossmann-fold domains"/>
    <property type="match status" value="1"/>
</dbReference>
<dbReference type="AlphaFoldDB" id="A0AAU4JYH7"/>
<dbReference type="Pfam" id="PF08240">
    <property type="entry name" value="ADH_N"/>
    <property type="match status" value="1"/>
</dbReference>
<dbReference type="RefSeq" id="WP_328856451.1">
    <property type="nucleotide sequence ID" value="NZ_CP108021.1"/>
</dbReference>
<gene>
    <name evidence="3" type="ORF">OG579_14185</name>
</gene>
<dbReference type="InterPro" id="IPR013154">
    <property type="entry name" value="ADH-like_N"/>
</dbReference>
<dbReference type="SUPFAM" id="SSF50129">
    <property type="entry name" value="GroES-like"/>
    <property type="match status" value="1"/>
</dbReference>
<dbReference type="Gene3D" id="3.90.180.10">
    <property type="entry name" value="Medium-chain alcohol dehydrogenases, catalytic domain"/>
    <property type="match status" value="1"/>
</dbReference>
<evidence type="ECO:0000313" key="3">
    <source>
        <dbReference type="EMBL" id="WUM18872.1"/>
    </source>
</evidence>
<sequence>MRAAFYDRQGPATEVLQIGEIAESEPGDGEVRVRLTRSGVNPGDVKKRQAWLDSPMAFDRVVPHSDGAGVIDATGPGVDPARVGTRVWTYGAQSYRPLGTAAQSTVVPSDLAVDLPPAVSDSVGASLGIPGITGHRAVFADGPVEGKTVLVHGVLGAVGSLAAQLARRGGATVVGTVRRDTDIARVPASVADYVVSLESDAVERIRAVAPDGVDRIIEVAFSANIELDTEVVANNAVIAVYGSPEARPTLPLWPLLFANVSIRLLGSDDFPPEAKLAAARDLTAAAAENSDLVPVIDEFPLDEIAAAHDLVEHGRPTGRVVLTIDA</sequence>
<dbReference type="GO" id="GO:0016491">
    <property type="term" value="F:oxidoreductase activity"/>
    <property type="evidence" value="ECO:0007669"/>
    <property type="project" value="InterPro"/>
</dbReference>
<dbReference type="PANTHER" id="PTHR44154">
    <property type="entry name" value="QUINONE OXIDOREDUCTASE"/>
    <property type="match status" value="1"/>
</dbReference>
<evidence type="ECO:0000259" key="2">
    <source>
        <dbReference type="SMART" id="SM00829"/>
    </source>
</evidence>
<dbReference type="KEGG" id="whr:OG579_14185"/>
<reference evidence="3 4" key="1">
    <citation type="submission" date="2022-10" db="EMBL/GenBank/DDBJ databases">
        <title>The complete genomes of actinobacterial strains from the NBC collection.</title>
        <authorList>
            <person name="Joergensen T.S."/>
            <person name="Alvarez Arevalo M."/>
            <person name="Sterndorff E.B."/>
            <person name="Faurdal D."/>
            <person name="Vuksanovic O."/>
            <person name="Mourched A.-S."/>
            <person name="Charusanti P."/>
            <person name="Shaw S."/>
            <person name="Blin K."/>
            <person name="Weber T."/>
        </authorList>
    </citation>
    <scope>NUCLEOTIDE SEQUENCE [LARGE SCALE GENOMIC DNA]</scope>
    <source>
        <strain evidence="3 4">NBC_00319</strain>
    </source>
</reference>
<proteinExistence type="predicted"/>
<dbReference type="SMART" id="SM00829">
    <property type="entry name" value="PKS_ER"/>
    <property type="match status" value="1"/>
</dbReference>
<keyword evidence="1" id="KW-0521">NADP</keyword>
<name>A0AAU4JYH7_9NOCA</name>
<feature type="domain" description="Enoyl reductase (ER)" evidence="2">
    <location>
        <begin position="12"/>
        <end position="322"/>
    </location>
</feature>
<dbReference type="PANTHER" id="PTHR44154:SF1">
    <property type="entry name" value="QUINONE OXIDOREDUCTASE"/>
    <property type="match status" value="1"/>
</dbReference>
<accession>A0AAU4JYH7</accession>
<dbReference type="InterPro" id="IPR011032">
    <property type="entry name" value="GroES-like_sf"/>
</dbReference>
<dbReference type="CDD" id="cd08253">
    <property type="entry name" value="zeta_crystallin"/>
    <property type="match status" value="1"/>
</dbReference>
<protein>
    <submittedName>
        <fullName evidence="3">NADPH:quinone reductase</fullName>
    </submittedName>
</protein>
<keyword evidence="4" id="KW-1185">Reference proteome</keyword>
<dbReference type="Gene3D" id="3.40.50.720">
    <property type="entry name" value="NAD(P)-binding Rossmann-like Domain"/>
    <property type="match status" value="1"/>
</dbReference>
<evidence type="ECO:0000313" key="4">
    <source>
        <dbReference type="Proteomes" id="UP001432128"/>
    </source>
</evidence>
<dbReference type="InterPro" id="IPR036291">
    <property type="entry name" value="NAD(P)-bd_dom_sf"/>
</dbReference>
<dbReference type="InterPro" id="IPR020843">
    <property type="entry name" value="ER"/>
</dbReference>
<organism evidence="3 4">
    <name type="scientific">Williamsia herbipolensis</name>
    <dbReference type="NCBI Taxonomy" id="1603258"/>
    <lineage>
        <taxon>Bacteria</taxon>
        <taxon>Bacillati</taxon>
        <taxon>Actinomycetota</taxon>
        <taxon>Actinomycetes</taxon>
        <taxon>Mycobacteriales</taxon>
        <taxon>Nocardiaceae</taxon>
        <taxon>Williamsia</taxon>
    </lineage>
</organism>
<dbReference type="InterPro" id="IPR013149">
    <property type="entry name" value="ADH-like_C"/>
</dbReference>
<evidence type="ECO:0000256" key="1">
    <source>
        <dbReference type="ARBA" id="ARBA00022857"/>
    </source>
</evidence>
<dbReference type="InterPro" id="IPR051603">
    <property type="entry name" value="Zinc-ADH_QOR/CCCR"/>
</dbReference>
<dbReference type="EMBL" id="CP108021">
    <property type="protein sequence ID" value="WUM18872.1"/>
    <property type="molecule type" value="Genomic_DNA"/>
</dbReference>
<dbReference type="Proteomes" id="UP001432128">
    <property type="component" value="Chromosome"/>
</dbReference>
<dbReference type="Pfam" id="PF00107">
    <property type="entry name" value="ADH_zinc_N"/>
    <property type="match status" value="1"/>
</dbReference>